<dbReference type="InterPro" id="IPR029752">
    <property type="entry name" value="D-isomer_DH_CS1"/>
</dbReference>
<dbReference type="OrthoDB" id="9786364at2"/>
<dbReference type="GO" id="GO:0051287">
    <property type="term" value="F:NAD binding"/>
    <property type="evidence" value="ECO:0007669"/>
    <property type="project" value="InterPro"/>
</dbReference>
<keyword evidence="2 4" id="KW-0560">Oxidoreductase</keyword>
<keyword evidence="3" id="KW-0520">NAD</keyword>
<dbReference type="InterPro" id="IPR006140">
    <property type="entry name" value="D-isomer_DH_NAD-bd"/>
</dbReference>
<dbReference type="InterPro" id="IPR036291">
    <property type="entry name" value="NAD(P)-bd_dom_sf"/>
</dbReference>
<comment type="similarity">
    <text evidence="1 4">Belongs to the D-isomer specific 2-hydroxyacid dehydrogenase family.</text>
</comment>
<dbReference type="InterPro" id="IPR006139">
    <property type="entry name" value="D-isomer_2_OHA_DH_cat_dom"/>
</dbReference>
<evidence type="ECO:0000256" key="3">
    <source>
        <dbReference type="ARBA" id="ARBA00023027"/>
    </source>
</evidence>
<dbReference type="InterPro" id="IPR029753">
    <property type="entry name" value="D-isomer_DH_CS"/>
</dbReference>
<dbReference type="PANTHER" id="PTHR42938:SF47">
    <property type="entry name" value="HYDROXYPYRUVATE REDUCTASE"/>
    <property type="match status" value="1"/>
</dbReference>
<dbReference type="STRING" id="1453497.AT15_03445"/>
<dbReference type="Pfam" id="PF02826">
    <property type="entry name" value="2-Hacid_dh_C"/>
    <property type="match status" value="1"/>
</dbReference>
<dbReference type="FunFam" id="3.40.50.720:FF:000021">
    <property type="entry name" value="D-3-phosphoglycerate dehydrogenase"/>
    <property type="match status" value="1"/>
</dbReference>
<keyword evidence="8" id="KW-1185">Reference proteome</keyword>
<evidence type="ECO:0000256" key="1">
    <source>
        <dbReference type="ARBA" id="ARBA00005854"/>
    </source>
</evidence>
<dbReference type="PATRIC" id="fig|1453497.3.peg.679"/>
<dbReference type="PROSITE" id="PS00065">
    <property type="entry name" value="D_2_HYDROXYACID_DH_1"/>
    <property type="match status" value="1"/>
</dbReference>
<evidence type="ECO:0000259" key="6">
    <source>
        <dbReference type="Pfam" id="PF02826"/>
    </source>
</evidence>
<evidence type="ECO:0000313" key="8">
    <source>
        <dbReference type="Proteomes" id="UP000077339"/>
    </source>
</evidence>
<reference evidence="7 8" key="1">
    <citation type="submission" date="2014-02" db="EMBL/GenBank/DDBJ databases">
        <title>Kosmotoga genome sequencing.</title>
        <authorList>
            <person name="Pollo S.M."/>
            <person name="Charchuk R."/>
            <person name="Nesbo C.L."/>
        </authorList>
    </citation>
    <scope>NUCLEOTIDE SEQUENCE [LARGE SCALE GENOMIC DNA]</scope>
    <source>
        <strain evidence="7 8">S304</strain>
    </source>
</reference>
<dbReference type="GO" id="GO:0016616">
    <property type="term" value="F:oxidoreductase activity, acting on the CH-OH group of donors, NAD or NADP as acceptor"/>
    <property type="evidence" value="ECO:0007669"/>
    <property type="project" value="InterPro"/>
</dbReference>
<sequence length="309" mass="33561">MFRLHANDPLSKEAMELLKSSGFFEITAEHFDKEELIKNMDDIEFLVVRSATKVTSDVLNAGKKLKVVGRAGTGLDNIDTKTAKELGIKVYNTPGANAISVAELALGLLLSLVRHIPRGTQGLKEGKWEKKVLKGHEIFGKTLGIIGFGAIGREVAKRAAGFGMKIIAYDPFVEETDLPVHLTKELNNLLKEADVITLHLPLTEDTKHIIGESEFANMKDGVIIINAARGGIVDEQALYNALISGKVSGAALDVFEVEPPIDELRRKLLGLDNVIATPHIGASTHEGQTRVGILMARKLIEVAKEMSSL</sequence>
<evidence type="ECO:0000259" key="5">
    <source>
        <dbReference type="Pfam" id="PF00389"/>
    </source>
</evidence>
<dbReference type="Pfam" id="PF00389">
    <property type="entry name" value="2-Hacid_dh"/>
    <property type="match status" value="1"/>
</dbReference>
<feature type="domain" description="D-isomer specific 2-hydroxyacid dehydrogenase catalytic" evidence="5">
    <location>
        <begin position="8"/>
        <end position="305"/>
    </location>
</feature>
<proteinExistence type="inferred from homology"/>
<evidence type="ECO:0000313" key="7">
    <source>
        <dbReference type="EMBL" id="OAA31891.1"/>
    </source>
</evidence>
<accession>A0A176K4A3</accession>
<dbReference type="SUPFAM" id="SSF51735">
    <property type="entry name" value="NAD(P)-binding Rossmann-fold domains"/>
    <property type="match status" value="1"/>
</dbReference>
<dbReference type="RefSeq" id="WP_068345569.1">
    <property type="nucleotide sequence ID" value="NZ_JFHK01000002.1"/>
</dbReference>
<gene>
    <name evidence="7" type="ORF">AT15_03445</name>
</gene>
<protein>
    <submittedName>
        <fullName evidence="7">3-phosphoglycerate dehydrogenase</fullName>
    </submittedName>
</protein>
<dbReference type="Gene3D" id="3.40.50.720">
    <property type="entry name" value="NAD(P)-binding Rossmann-like Domain"/>
    <property type="match status" value="2"/>
</dbReference>
<evidence type="ECO:0000256" key="4">
    <source>
        <dbReference type="RuleBase" id="RU003719"/>
    </source>
</evidence>
<dbReference type="Proteomes" id="UP000077339">
    <property type="component" value="Unassembled WGS sequence"/>
</dbReference>
<dbReference type="PROSITE" id="PS00671">
    <property type="entry name" value="D_2_HYDROXYACID_DH_3"/>
    <property type="match status" value="1"/>
</dbReference>
<dbReference type="PANTHER" id="PTHR42938">
    <property type="entry name" value="FORMATE DEHYDROGENASE 1"/>
    <property type="match status" value="1"/>
</dbReference>
<evidence type="ECO:0000256" key="2">
    <source>
        <dbReference type="ARBA" id="ARBA00023002"/>
    </source>
</evidence>
<organism evidence="7 8">
    <name type="scientific">Kosmotoga arenicorallina S304</name>
    <dbReference type="NCBI Taxonomy" id="1453497"/>
    <lineage>
        <taxon>Bacteria</taxon>
        <taxon>Thermotogati</taxon>
        <taxon>Thermotogota</taxon>
        <taxon>Thermotogae</taxon>
        <taxon>Kosmotogales</taxon>
        <taxon>Kosmotogaceae</taxon>
        <taxon>Kosmotoga</taxon>
    </lineage>
</organism>
<dbReference type="PROSITE" id="PS00670">
    <property type="entry name" value="D_2_HYDROXYACID_DH_2"/>
    <property type="match status" value="1"/>
</dbReference>
<dbReference type="EMBL" id="JFHK01000002">
    <property type="protein sequence ID" value="OAA31891.1"/>
    <property type="molecule type" value="Genomic_DNA"/>
</dbReference>
<dbReference type="CDD" id="cd12173">
    <property type="entry name" value="PGDH_4"/>
    <property type="match status" value="1"/>
</dbReference>
<dbReference type="SUPFAM" id="SSF52283">
    <property type="entry name" value="Formate/glycerate dehydrogenase catalytic domain-like"/>
    <property type="match status" value="1"/>
</dbReference>
<feature type="domain" description="D-isomer specific 2-hydroxyacid dehydrogenase NAD-binding" evidence="6">
    <location>
        <begin position="106"/>
        <end position="281"/>
    </location>
</feature>
<dbReference type="AlphaFoldDB" id="A0A176K4A3"/>
<comment type="caution">
    <text evidence="7">The sequence shown here is derived from an EMBL/GenBank/DDBJ whole genome shotgun (WGS) entry which is preliminary data.</text>
</comment>
<name>A0A176K4A3_9BACT</name>